<dbReference type="Gene3D" id="3.40.50.150">
    <property type="entry name" value="Vaccinia Virus protein VP39"/>
    <property type="match status" value="1"/>
</dbReference>
<dbReference type="SUPFAM" id="SSF53335">
    <property type="entry name" value="S-adenosyl-L-methionine-dependent methyltransferases"/>
    <property type="match status" value="1"/>
</dbReference>
<gene>
    <name evidence="1" type="ORF">A2Z22_05190</name>
</gene>
<accession>A0A1F7XAY8</accession>
<name>A0A1F7XAY8_9BACT</name>
<evidence type="ECO:0000313" key="2">
    <source>
        <dbReference type="Proteomes" id="UP000177053"/>
    </source>
</evidence>
<dbReference type="AlphaFoldDB" id="A0A1F7XAY8"/>
<evidence type="ECO:0000313" key="1">
    <source>
        <dbReference type="EMBL" id="OGM12194.1"/>
    </source>
</evidence>
<evidence type="ECO:0008006" key="3">
    <source>
        <dbReference type="Google" id="ProtNLM"/>
    </source>
</evidence>
<protein>
    <recommendedName>
        <fullName evidence="3">Methyltransferase domain-containing protein</fullName>
    </recommendedName>
</protein>
<dbReference type="InterPro" id="IPR029063">
    <property type="entry name" value="SAM-dependent_MTases_sf"/>
</dbReference>
<dbReference type="EMBL" id="MGFS01000002">
    <property type="protein sequence ID" value="OGM12194.1"/>
    <property type="molecule type" value="Genomic_DNA"/>
</dbReference>
<reference evidence="1 2" key="1">
    <citation type="journal article" date="2016" name="Nat. Commun.">
        <title>Thousands of microbial genomes shed light on interconnected biogeochemical processes in an aquifer system.</title>
        <authorList>
            <person name="Anantharaman K."/>
            <person name="Brown C.T."/>
            <person name="Hug L.A."/>
            <person name="Sharon I."/>
            <person name="Castelle C.J."/>
            <person name="Probst A.J."/>
            <person name="Thomas B.C."/>
            <person name="Singh A."/>
            <person name="Wilkins M.J."/>
            <person name="Karaoz U."/>
            <person name="Brodie E.L."/>
            <person name="Williams K.H."/>
            <person name="Hubbard S.S."/>
            <person name="Banfield J.F."/>
        </authorList>
    </citation>
    <scope>NUCLEOTIDE SEQUENCE [LARGE SCALE GENOMIC DNA]</scope>
</reference>
<organism evidence="1 2">
    <name type="scientific">Candidatus Woesebacteria bacterium RBG_16_34_12</name>
    <dbReference type="NCBI Taxonomy" id="1802480"/>
    <lineage>
        <taxon>Bacteria</taxon>
        <taxon>Candidatus Woeseibacteriota</taxon>
    </lineage>
</organism>
<dbReference type="Proteomes" id="UP000177053">
    <property type="component" value="Unassembled WGS sequence"/>
</dbReference>
<proteinExistence type="predicted"/>
<sequence>MKERDQYLKEFGYVFAPTAEENVITGEIRRQVGQAMAFDPGTERIISRAISQNPQINTNLPRLIVGVGVGLELDFIPKGVSVIGVDNHEGLLTEASKRAERLGYKFTPLKTDAMHLDDRIQVGSLGAIHARLLFQHNPEDFVPNALNTYREKLAPCGFVYAMDLDASTWRMEPECWGFTNIMQAIDTMYERGGRDRNIGNKLAVLLEETGFEIYESDIYEIPDPTKKLHLSTLEGMGKGVVYSNIISPDEFQMNFEEVVKATPEATVHNPTVYQYIASPTHL</sequence>
<comment type="caution">
    <text evidence="1">The sequence shown here is derived from an EMBL/GenBank/DDBJ whole genome shotgun (WGS) entry which is preliminary data.</text>
</comment>